<dbReference type="Gene3D" id="3.40.50.720">
    <property type="entry name" value="NAD(P)-binding Rossmann-like Domain"/>
    <property type="match status" value="1"/>
</dbReference>
<dbReference type="PANTHER" id="PTHR10366">
    <property type="entry name" value="NAD DEPENDENT EPIMERASE/DEHYDRATASE"/>
    <property type="match status" value="1"/>
</dbReference>
<dbReference type="GO" id="GO:0016616">
    <property type="term" value="F:oxidoreductase activity, acting on the CH-OH group of donors, NAD or NADP as acceptor"/>
    <property type="evidence" value="ECO:0007669"/>
    <property type="project" value="TreeGrafter"/>
</dbReference>
<dbReference type="Pfam" id="PF01370">
    <property type="entry name" value="Epimerase"/>
    <property type="match status" value="1"/>
</dbReference>
<feature type="domain" description="NAD-dependent epimerase/dehydratase" evidence="3">
    <location>
        <begin position="7"/>
        <end position="252"/>
    </location>
</feature>
<keyword evidence="5" id="KW-1185">Reference proteome</keyword>
<dbReference type="InterPro" id="IPR050425">
    <property type="entry name" value="NAD(P)_dehydrat-like"/>
</dbReference>
<dbReference type="InterPro" id="IPR036291">
    <property type="entry name" value="NAD(P)-bd_dom_sf"/>
</dbReference>
<dbReference type="InterPro" id="IPR001509">
    <property type="entry name" value="Epimerase_deHydtase"/>
</dbReference>
<gene>
    <name evidence="4" type="ORF">TRAPUB_13724</name>
</gene>
<dbReference type="EMBL" id="MNAD01000879">
    <property type="protein sequence ID" value="OJT09765.1"/>
    <property type="molecule type" value="Genomic_DNA"/>
</dbReference>
<dbReference type="STRING" id="154538.A0A1M2VQ96"/>
<dbReference type="SUPFAM" id="SSF51735">
    <property type="entry name" value="NAD(P)-binding Rossmann-fold domains"/>
    <property type="match status" value="1"/>
</dbReference>
<protein>
    <recommendedName>
        <fullName evidence="3">NAD-dependent epimerase/dehydratase domain-containing protein</fullName>
    </recommendedName>
</protein>
<name>A0A1M2VQ96_TRAPU</name>
<accession>A0A1M2VQ96</accession>
<evidence type="ECO:0000313" key="4">
    <source>
        <dbReference type="EMBL" id="OJT09765.1"/>
    </source>
</evidence>
<organism evidence="4 5">
    <name type="scientific">Trametes pubescens</name>
    <name type="common">White-rot fungus</name>
    <dbReference type="NCBI Taxonomy" id="154538"/>
    <lineage>
        <taxon>Eukaryota</taxon>
        <taxon>Fungi</taxon>
        <taxon>Dikarya</taxon>
        <taxon>Basidiomycota</taxon>
        <taxon>Agaricomycotina</taxon>
        <taxon>Agaricomycetes</taxon>
        <taxon>Polyporales</taxon>
        <taxon>Polyporaceae</taxon>
        <taxon>Trametes</taxon>
    </lineage>
</organism>
<evidence type="ECO:0000313" key="5">
    <source>
        <dbReference type="Proteomes" id="UP000184267"/>
    </source>
</evidence>
<sequence length="346" mass="36972">MSNPNVVLVTGASGFIGAHVVVQLLDLGYRVKGTARGVKLGLLREKFGANPNFEAVEVRDIATDDFTAALQGVSAIVHLASPLAGRQSPEDALNSAVEGTLNILRQCVKASISKVVFTSSWATTLDPNLAATFAGVTFTEKDWGVVTREDLLSDDHNPLYVYCGTKTLAELAAWQYAKEHPTLHLASINPPFVYGKPVNGLTSGTGVMSLGTNALIYQLIAGEPGRPLPPQLPPYYCNVRDVARAHVLALGLPKLPADAEIQEKRFIVAGPGAMLWVDAVKMILVERPALKDRLPGLDDVPPLPGPLSTVDTTRAADVLGMKEYVGLKETLFETVDALVAAEATWK</sequence>
<evidence type="ECO:0000256" key="1">
    <source>
        <dbReference type="ARBA" id="ARBA00023002"/>
    </source>
</evidence>
<keyword evidence="1" id="KW-0560">Oxidoreductase</keyword>
<dbReference type="PANTHER" id="PTHR10366:SF564">
    <property type="entry name" value="STEROL-4-ALPHA-CARBOXYLATE 3-DEHYDROGENASE, DECARBOXYLATING"/>
    <property type="match status" value="1"/>
</dbReference>
<comment type="caution">
    <text evidence="4">The sequence shown here is derived from an EMBL/GenBank/DDBJ whole genome shotgun (WGS) entry which is preliminary data.</text>
</comment>
<evidence type="ECO:0000259" key="3">
    <source>
        <dbReference type="Pfam" id="PF01370"/>
    </source>
</evidence>
<dbReference type="AlphaFoldDB" id="A0A1M2VQ96"/>
<dbReference type="OMA" id="PLYVYCG"/>
<evidence type="ECO:0000256" key="2">
    <source>
        <dbReference type="ARBA" id="ARBA00023445"/>
    </source>
</evidence>
<comment type="similarity">
    <text evidence="2">Belongs to the NAD(P)-dependent epimerase/dehydratase family. Dihydroflavonol-4-reductase subfamily.</text>
</comment>
<reference evidence="4 5" key="1">
    <citation type="submission" date="2016-10" db="EMBL/GenBank/DDBJ databases">
        <title>Genome sequence of the basidiomycete white-rot fungus Trametes pubescens.</title>
        <authorList>
            <person name="Makela M.R."/>
            <person name="Granchi Z."/>
            <person name="Peng M."/>
            <person name="De Vries R.P."/>
            <person name="Grigoriev I."/>
            <person name="Riley R."/>
            <person name="Hilden K."/>
        </authorList>
    </citation>
    <scope>NUCLEOTIDE SEQUENCE [LARGE SCALE GENOMIC DNA]</scope>
    <source>
        <strain evidence="4 5">FBCC735</strain>
    </source>
</reference>
<dbReference type="OrthoDB" id="2735536at2759"/>
<dbReference type="Proteomes" id="UP000184267">
    <property type="component" value="Unassembled WGS sequence"/>
</dbReference>
<proteinExistence type="inferred from homology"/>